<organism evidence="1 2">
    <name type="scientific">Oculimacula yallundae</name>
    <dbReference type="NCBI Taxonomy" id="86028"/>
    <lineage>
        <taxon>Eukaryota</taxon>
        <taxon>Fungi</taxon>
        <taxon>Dikarya</taxon>
        <taxon>Ascomycota</taxon>
        <taxon>Pezizomycotina</taxon>
        <taxon>Leotiomycetes</taxon>
        <taxon>Helotiales</taxon>
        <taxon>Ploettnerulaceae</taxon>
        <taxon>Oculimacula</taxon>
    </lineage>
</organism>
<evidence type="ECO:0000313" key="2">
    <source>
        <dbReference type="Proteomes" id="UP001595075"/>
    </source>
</evidence>
<proteinExistence type="predicted"/>
<keyword evidence="2" id="KW-1185">Reference proteome</keyword>
<reference evidence="1 2" key="1">
    <citation type="journal article" date="2024" name="Commun. Biol.">
        <title>Comparative genomic analysis of thermophilic fungi reveals convergent evolutionary adaptations and gene losses.</title>
        <authorList>
            <person name="Steindorff A.S."/>
            <person name="Aguilar-Pontes M.V."/>
            <person name="Robinson A.J."/>
            <person name="Andreopoulos B."/>
            <person name="LaButti K."/>
            <person name="Kuo A."/>
            <person name="Mondo S."/>
            <person name="Riley R."/>
            <person name="Otillar R."/>
            <person name="Haridas S."/>
            <person name="Lipzen A."/>
            <person name="Grimwood J."/>
            <person name="Schmutz J."/>
            <person name="Clum A."/>
            <person name="Reid I.D."/>
            <person name="Moisan M.C."/>
            <person name="Butler G."/>
            <person name="Nguyen T.T.M."/>
            <person name="Dewar K."/>
            <person name="Conant G."/>
            <person name="Drula E."/>
            <person name="Henrissat B."/>
            <person name="Hansel C."/>
            <person name="Singer S."/>
            <person name="Hutchinson M.I."/>
            <person name="de Vries R.P."/>
            <person name="Natvig D.O."/>
            <person name="Powell A.J."/>
            <person name="Tsang A."/>
            <person name="Grigoriev I.V."/>
        </authorList>
    </citation>
    <scope>NUCLEOTIDE SEQUENCE [LARGE SCALE GENOMIC DNA]</scope>
    <source>
        <strain evidence="1 2">CBS 494.80</strain>
    </source>
</reference>
<protein>
    <submittedName>
        <fullName evidence="1">Uncharacterized protein</fullName>
    </submittedName>
</protein>
<accession>A0ABR4CK88</accession>
<name>A0ABR4CK88_9HELO</name>
<dbReference type="Proteomes" id="UP001595075">
    <property type="component" value="Unassembled WGS sequence"/>
</dbReference>
<sequence>MTSTPKKLCSYLASRENMEMVGKRRSSPGMAVKIVCGLPAVLNVPLSPLDPAGPQWYRHSNIYTMPKQQQQLLPLCIALSAPITGHRRDSRTPRIDIQFELYNKLQLVPHCAIFSSSQNHKS</sequence>
<dbReference type="EMBL" id="JAZHXI010000006">
    <property type="protein sequence ID" value="KAL2070370.1"/>
    <property type="molecule type" value="Genomic_DNA"/>
</dbReference>
<feature type="non-terminal residue" evidence="1">
    <location>
        <position position="122"/>
    </location>
</feature>
<gene>
    <name evidence="1" type="ORF">VTL71DRAFT_13396</name>
</gene>
<evidence type="ECO:0000313" key="1">
    <source>
        <dbReference type="EMBL" id="KAL2070370.1"/>
    </source>
</evidence>
<comment type="caution">
    <text evidence="1">The sequence shown here is derived from an EMBL/GenBank/DDBJ whole genome shotgun (WGS) entry which is preliminary data.</text>
</comment>